<proteinExistence type="predicted"/>
<sequence length="290" mass="30942">MRYFSGMRTGVVESRARTVGVFVLVGGVLLIAGSALGLALTGNAGVRFTADTDETIPMWNRWIPVVVGLLLVRLLPAPATGVRSQRPSRLEAGVLLGSAVLFAVALRLAGGGEPAHILLKLALLLGVPLAMFWYAKRTGATWRVPTAESIGWAPAVPVAAWLVLSYAGPWALPASDLATTLDLGTLIAALVVGCLANALLEEIFYRRWLQSRWEAILGRWPAIVLSSVLWAGWHIAIQGTGDLPKDLASAFVNQGVLGLLLGYLWSKYRVLWPICTIHGAANAVPVLLSL</sequence>
<feature type="transmembrane region" description="Helical" evidence="1">
    <location>
        <begin position="186"/>
        <end position="205"/>
    </location>
</feature>
<feature type="transmembrane region" description="Helical" evidence="1">
    <location>
        <begin position="147"/>
        <end position="166"/>
    </location>
</feature>
<dbReference type="Pfam" id="PF02517">
    <property type="entry name" value="Rce1-like"/>
    <property type="match status" value="1"/>
</dbReference>
<keyword evidence="4" id="KW-1185">Reference proteome</keyword>
<keyword evidence="1" id="KW-0472">Membrane</keyword>
<feature type="transmembrane region" description="Helical" evidence="1">
    <location>
        <begin position="217"/>
        <end position="235"/>
    </location>
</feature>
<accession>A0ABP4PXM1</accession>
<feature type="domain" description="CAAX prenyl protease 2/Lysostaphin resistance protein A-like" evidence="2">
    <location>
        <begin position="186"/>
        <end position="284"/>
    </location>
</feature>
<comment type="caution">
    <text evidence="3">The sequence shown here is derived from an EMBL/GenBank/DDBJ whole genome shotgun (WGS) entry which is preliminary data.</text>
</comment>
<organism evidence="3 4">
    <name type="scientific">Kribbella hippodromi</name>
    <dbReference type="NCBI Taxonomy" id="434347"/>
    <lineage>
        <taxon>Bacteria</taxon>
        <taxon>Bacillati</taxon>
        <taxon>Actinomycetota</taxon>
        <taxon>Actinomycetes</taxon>
        <taxon>Propionibacteriales</taxon>
        <taxon>Kribbellaceae</taxon>
        <taxon>Kribbella</taxon>
    </lineage>
</organism>
<evidence type="ECO:0000313" key="4">
    <source>
        <dbReference type="Proteomes" id="UP001501705"/>
    </source>
</evidence>
<name>A0ABP4PXM1_9ACTN</name>
<evidence type="ECO:0000313" key="3">
    <source>
        <dbReference type="EMBL" id="GAA1594533.1"/>
    </source>
</evidence>
<dbReference type="Proteomes" id="UP001501705">
    <property type="component" value="Unassembled WGS sequence"/>
</dbReference>
<feature type="transmembrane region" description="Helical" evidence="1">
    <location>
        <begin position="92"/>
        <end position="109"/>
    </location>
</feature>
<reference evidence="4" key="1">
    <citation type="journal article" date="2019" name="Int. J. Syst. Evol. Microbiol.">
        <title>The Global Catalogue of Microorganisms (GCM) 10K type strain sequencing project: providing services to taxonomists for standard genome sequencing and annotation.</title>
        <authorList>
            <consortium name="The Broad Institute Genomics Platform"/>
            <consortium name="The Broad Institute Genome Sequencing Center for Infectious Disease"/>
            <person name="Wu L."/>
            <person name="Ma J."/>
        </authorList>
    </citation>
    <scope>NUCLEOTIDE SEQUENCE [LARGE SCALE GENOMIC DNA]</scope>
    <source>
        <strain evidence="4">JCM 15572</strain>
    </source>
</reference>
<feature type="transmembrane region" description="Helical" evidence="1">
    <location>
        <begin position="247"/>
        <end position="265"/>
    </location>
</feature>
<dbReference type="EMBL" id="BAAAPH010000022">
    <property type="protein sequence ID" value="GAA1594533.1"/>
    <property type="molecule type" value="Genomic_DNA"/>
</dbReference>
<feature type="transmembrane region" description="Helical" evidence="1">
    <location>
        <begin position="62"/>
        <end position="80"/>
    </location>
</feature>
<keyword evidence="1" id="KW-0812">Transmembrane</keyword>
<protein>
    <recommendedName>
        <fullName evidence="2">CAAX prenyl protease 2/Lysostaphin resistance protein A-like domain-containing protein</fullName>
    </recommendedName>
</protein>
<dbReference type="InterPro" id="IPR003675">
    <property type="entry name" value="Rce1/LyrA-like_dom"/>
</dbReference>
<evidence type="ECO:0000259" key="2">
    <source>
        <dbReference type="Pfam" id="PF02517"/>
    </source>
</evidence>
<keyword evidence="1" id="KW-1133">Transmembrane helix</keyword>
<feature type="transmembrane region" description="Helical" evidence="1">
    <location>
        <begin position="115"/>
        <end position="135"/>
    </location>
</feature>
<gene>
    <name evidence="3" type="ORF">GCM10009804_58980</name>
</gene>
<feature type="transmembrane region" description="Helical" evidence="1">
    <location>
        <begin position="21"/>
        <end position="42"/>
    </location>
</feature>
<evidence type="ECO:0000256" key="1">
    <source>
        <dbReference type="SAM" id="Phobius"/>
    </source>
</evidence>